<evidence type="ECO:0000256" key="7">
    <source>
        <dbReference type="PROSITE-ProRule" id="PRU00042"/>
    </source>
</evidence>
<dbReference type="SUPFAM" id="SSF57667">
    <property type="entry name" value="beta-beta-alpha zinc fingers"/>
    <property type="match status" value="5"/>
</dbReference>
<dbReference type="Proteomes" id="UP001558652">
    <property type="component" value="Unassembled WGS sequence"/>
</dbReference>
<proteinExistence type="inferred from homology"/>
<dbReference type="InterPro" id="IPR036236">
    <property type="entry name" value="Znf_C2H2_sf"/>
</dbReference>
<dbReference type="GO" id="GO:0008270">
    <property type="term" value="F:zinc ion binding"/>
    <property type="evidence" value="ECO:0007669"/>
    <property type="project" value="UniProtKB-KW"/>
</dbReference>
<evidence type="ECO:0000313" key="11">
    <source>
        <dbReference type="Proteomes" id="UP001558652"/>
    </source>
</evidence>
<feature type="domain" description="C2H2-type" evidence="9">
    <location>
        <begin position="287"/>
        <end position="314"/>
    </location>
</feature>
<name>A0ABD0YH35_9HEMI</name>
<comment type="similarity">
    <text evidence="6">Belongs to the snail C2H2-type zinc-finger protein family.</text>
</comment>
<evidence type="ECO:0000256" key="8">
    <source>
        <dbReference type="SAM" id="Phobius"/>
    </source>
</evidence>
<evidence type="ECO:0000256" key="6">
    <source>
        <dbReference type="ARBA" id="ARBA00037948"/>
    </source>
</evidence>
<feature type="domain" description="C2H2-type" evidence="9">
    <location>
        <begin position="343"/>
        <end position="370"/>
    </location>
</feature>
<dbReference type="Gene3D" id="3.30.160.60">
    <property type="entry name" value="Classic Zinc Finger"/>
    <property type="match status" value="7"/>
</dbReference>
<feature type="domain" description="C2H2-type" evidence="9">
    <location>
        <begin position="455"/>
        <end position="480"/>
    </location>
</feature>
<dbReference type="Pfam" id="PF00096">
    <property type="entry name" value="zf-C2H2"/>
    <property type="match status" value="2"/>
</dbReference>
<dbReference type="InterPro" id="IPR050527">
    <property type="entry name" value="Snail/Krueppel_Znf"/>
</dbReference>
<feature type="domain" description="C2H2-type" evidence="9">
    <location>
        <begin position="371"/>
        <end position="398"/>
    </location>
</feature>
<evidence type="ECO:0000256" key="4">
    <source>
        <dbReference type="ARBA" id="ARBA00022833"/>
    </source>
</evidence>
<keyword evidence="11" id="KW-1185">Reference proteome</keyword>
<dbReference type="FunFam" id="3.30.160.60:FF:000630">
    <property type="entry name" value="Zinc finger protein 180"/>
    <property type="match status" value="2"/>
</dbReference>
<dbReference type="FunFam" id="3.30.160.60:FF:000882">
    <property type="entry name" value="Predicted gene, 21060"/>
    <property type="match status" value="1"/>
</dbReference>
<keyword evidence="2" id="KW-0677">Repeat</keyword>
<evidence type="ECO:0000256" key="5">
    <source>
        <dbReference type="ARBA" id="ARBA00023242"/>
    </source>
</evidence>
<evidence type="ECO:0000259" key="9">
    <source>
        <dbReference type="PROSITE" id="PS50157"/>
    </source>
</evidence>
<comment type="caution">
    <text evidence="10">The sequence shown here is derived from an EMBL/GenBank/DDBJ whole genome shotgun (WGS) entry which is preliminary data.</text>
</comment>
<keyword evidence="8" id="KW-1133">Transmembrane helix</keyword>
<dbReference type="EMBL" id="JBFDAA010000020">
    <property type="protein sequence ID" value="KAL1115199.1"/>
    <property type="molecule type" value="Genomic_DNA"/>
</dbReference>
<keyword evidence="1" id="KW-0479">Metal-binding</keyword>
<keyword evidence="3 7" id="KW-0863">Zinc-finger</keyword>
<accession>A0ABD0YH35</accession>
<feature type="domain" description="C2H2-type" evidence="9">
    <location>
        <begin position="315"/>
        <end position="342"/>
    </location>
</feature>
<dbReference type="InterPro" id="IPR013087">
    <property type="entry name" value="Znf_C2H2_type"/>
</dbReference>
<feature type="domain" description="C2H2-type" evidence="9">
    <location>
        <begin position="399"/>
        <end position="426"/>
    </location>
</feature>
<dbReference type="PROSITE" id="PS50157">
    <property type="entry name" value="ZINC_FINGER_C2H2_2"/>
    <property type="match status" value="8"/>
</dbReference>
<dbReference type="AlphaFoldDB" id="A0ABD0YH35"/>
<evidence type="ECO:0000256" key="1">
    <source>
        <dbReference type="ARBA" id="ARBA00022723"/>
    </source>
</evidence>
<evidence type="ECO:0000256" key="2">
    <source>
        <dbReference type="ARBA" id="ARBA00022737"/>
    </source>
</evidence>
<gene>
    <name evidence="10" type="ORF">AAG570_007230</name>
</gene>
<keyword evidence="4" id="KW-0862">Zinc</keyword>
<protein>
    <recommendedName>
        <fullName evidence="9">C2H2-type domain-containing protein</fullName>
    </recommendedName>
</protein>
<dbReference type="FunFam" id="3.30.160.60:FF:001628">
    <property type="entry name" value="Uncharacterized protein"/>
    <property type="match status" value="1"/>
</dbReference>
<dbReference type="PANTHER" id="PTHR24388:SF53">
    <property type="entry name" value="CHORION TRANSCRIPTION FACTOR CF2-RELATED"/>
    <property type="match status" value="1"/>
</dbReference>
<organism evidence="10 11">
    <name type="scientific">Ranatra chinensis</name>
    <dbReference type="NCBI Taxonomy" id="642074"/>
    <lineage>
        <taxon>Eukaryota</taxon>
        <taxon>Metazoa</taxon>
        <taxon>Ecdysozoa</taxon>
        <taxon>Arthropoda</taxon>
        <taxon>Hexapoda</taxon>
        <taxon>Insecta</taxon>
        <taxon>Pterygota</taxon>
        <taxon>Neoptera</taxon>
        <taxon>Paraneoptera</taxon>
        <taxon>Hemiptera</taxon>
        <taxon>Heteroptera</taxon>
        <taxon>Panheteroptera</taxon>
        <taxon>Nepomorpha</taxon>
        <taxon>Nepidae</taxon>
        <taxon>Ranatrinae</taxon>
        <taxon>Ranatra</taxon>
    </lineage>
</organism>
<feature type="domain" description="C2H2-type" evidence="9">
    <location>
        <begin position="260"/>
        <end position="283"/>
    </location>
</feature>
<evidence type="ECO:0000313" key="10">
    <source>
        <dbReference type="EMBL" id="KAL1115199.1"/>
    </source>
</evidence>
<dbReference type="PANTHER" id="PTHR24388">
    <property type="entry name" value="ZINC FINGER PROTEIN"/>
    <property type="match status" value="1"/>
</dbReference>
<feature type="domain" description="C2H2-type" evidence="9">
    <location>
        <begin position="427"/>
        <end position="454"/>
    </location>
</feature>
<reference evidence="10 11" key="1">
    <citation type="submission" date="2024-07" db="EMBL/GenBank/DDBJ databases">
        <title>Chromosome-level genome assembly of the water stick insect Ranatra chinensis (Heteroptera: Nepidae).</title>
        <authorList>
            <person name="Liu X."/>
        </authorList>
    </citation>
    <scope>NUCLEOTIDE SEQUENCE [LARGE SCALE GENOMIC DNA]</scope>
    <source>
        <strain evidence="10">Cailab_2021Rc</strain>
        <tissue evidence="10">Muscle</tissue>
    </source>
</reference>
<keyword evidence="5" id="KW-0539">Nucleus</keyword>
<dbReference type="FunFam" id="3.30.160.60:FF:000446">
    <property type="entry name" value="Zinc finger protein"/>
    <property type="match status" value="3"/>
</dbReference>
<dbReference type="GO" id="GO:0005634">
    <property type="term" value="C:nucleus"/>
    <property type="evidence" value="ECO:0007669"/>
    <property type="project" value="UniProtKB-ARBA"/>
</dbReference>
<dbReference type="SMART" id="SM00355">
    <property type="entry name" value="ZnF_C2H2"/>
    <property type="match status" value="8"/>
</dbReference>
<feature type="transmembrane region" description="Helical" evidence="8">
    <location>
        <begin position="91"/>
        <end position="112"/>
    </location>
</feature>
<keyword evidence="8" id="KW-0472">Membrane</keyword>
<keyword evidence="8" id="KW-0812">Transmembrane</keyword>
<evidence type="ECO:0000256" key="3">
    <source>
        <dbReference type="ARBA" id="ARBA00022771"/>
    </source>
</evidence>
<sequence length="480" mass="55109">MALVDKDPDLNKMRNDSGKLQTSKALQLTGVAFSMRDYHAIGPGFDSLRVIANPPDTCASGMEPKNGRSTLNFVRSGNETWKTGMYHMNRICAFLNGVCIISPLGIATTFLFTECVTRKTGQAIREGFLDFCGTVGIPKKMSNRFGDRIPKQKARFEKLTKKFYTDSVMYISRPGRTITKGWQVVRSYFRCLLLLVLVEHVSALGRRLQLERLQNFIVMETVSKLDSKEAGVENKKDLRNVSGSDGESPISSLVNETELFICDSCDFTATGLNQLNRHKRVHSEKLFQCDQCDHRTNLMGNLKIHKMRHSGEKPFLCDECDYRASDRNTLNRHKMRHSGEKPFECDQCDYSATRMSTLRRHMMRHSGEKPYLCDECDYKSVGMQELKKHKMVHSGERPFLCDQCDYGTARLNNLYRHKRAHSDVRPYACDRCDYRATHACALRAHMTAHSGERPYVCDRCDYRAARIRNLKVHMRRHPTE</sequence>